<dbReference type="InterPro" id="IPR003812">
    <property type="entry name" value="Fido"/>
</dbReference>
<dbReference type="SUPFAM" id="SSF140931">
    <property type="entry name" value="Fic-like"/>
    <property type="match status" value="1"/>
</dbReference>
<dbReference type="Proteomes" id="UP000219281">
    <property type="component" value="Unassembled WGS sequence"/>
</dbReference>
<protein>
    <submittedName>
        <fullName evidence="4">Fic/DOC family protein</fullName>
    </submittedName>
</protein>
<feature type="domain" description="Fido" evidence="3">
    <location>
        <begin position="322"/>
        <end position="454"/>
    </location>
</feature>
<feature type="binding site" evidence="2">
    <location>
        <begin position="400"/>
        <end position="407"/>
    </location>
    <ligand>
        <name>ATP</name>
        <dbReference type="ChEBI" id="CHEBI:30616"/>
    </ligand>
</feature>
<proteinExistence type="predicted"/>
<dbReference type="Pfam" id="PF02661">
    <property type="entry name" value="Fic"/>
    <property type="match status" value="1"/>
</dbReference>
<organism evidence="4 5">
    <name type="scientific">Pedobacter xixiisoli</name>
    <dbReference type="NCBI Taxonomy" id="1476464"/>
    <lineage>
        <taxon>Bacteria</taxon>
        <taxon>Pseudomonadati</taxon>
        <taxon>Bacteroidota</taxon>
        <taxon>Sphingobacteriia</taxon>
        <taxon>Sphingobacteriales</taxon>
        <taxon>Sphingobacteriaceae</taxon>
        <taxon>Pedobacter</taxon>
    </lineage>
</organism>
<sequence length="493" mass="55807">MDKNIPLHLQEIIFASSEPEISRAISAFVKDGKLKQLVPKVYTSNLQEAETTIIKRNLFKILGHLYKGAILSHRSAFEYQPTSSGDIFVTHGYDKKVEMHGVTVNFLKGPGALEGDLIFMGELHVSQRARAFLECLQPSRRPGASSKTLTLPEIELKLDQIIRVNGEEGINAIRDKAKEIAPQLGMEKEYAQLDKMIGALLSTKPSNILTSPIAQARAFGSPYDPTRVDLFQHLFVTLQQNEFPERPDPNQTVEAYRNFAFFEAYFSNFIEGTKFKVEEAIKIIESGKPLPTRYEDGHDVLGTYHIVSNRQEMQIVPTTPTELIDIMKYRHKILMSARPEKKPGEFKDVNNRAGATDFVDFNLVKGTLEKGFDYYAALQHPFAKAAFMMFLVSEVHPFLDGNGRIARVMMNAELTSTGQAKIIIPTVYRTDYLGGLRSLTRRNEPEKYIRMLLRAWKFSHTIAGESMEDMQSILEKSNAFEEGEEYILKIVGE</sequence>
<dbReference type="EMBL" id="OCMT01000003">
    <property type="protein sequence ID" value="SOD17731.1"/>
    <property type="molecule type" value="Genomic_DNA"/>
</dbReference>
<dbReference type="PROSITE" id="PS51459">
    <property type="entry name" value="FIDO"/>
    <property type="match status" value="1"/>
</dbReference>
<keyword evidence="2" id="KW-0547">Nucleotide-binding</keyword>
<name>A0A286A7C6_9SPHI</name>
<dbReference type="PANTHER" id="PTHR13504:SF38">
    <property type="entry name" value="FIDO DOMAIN-CONTAINING PROTEIN"/>
    <property type="match status" value="1"/>
</dbReference>
<dbReference type="RefSeq" id="WP_097132502.1">
    <property type="nucleotide sequence ID" value="NZ_OCMT01000003.1"/>
</dbReference>
<reference evidence="5" key="1">
    <citation type="submission" date="2017-09" db="EMBL/GenBank/DDBJ databases">
        <authorList>
            <person name="Varghese N."/>
            <person name="Submissions S."/>
        </authorList>
    </citation>
    <scope>NUCLEOTIDE SEQUENCE [LARGE SCALE GENOMIC DNA]</scope>
    <source>
        <strain evidence="5">CGMCC 1.12803</strain>
    </source>
</reference>
<evidence type="ECO:0000256" key="1">
    <source>
        <dbReference type="PIRSR" id="PIRSR640198-1"/>
    </source>
</evidence>
<evidence type="ECO:0000313" key="5">
    <source>
        <dbReference type="Proteomes" id="UP000219281"/>
    </source>
</evidence>
<evidence type="ECO:0000313" key="4">
    <source>
        <dbReference type="EMBL" id="SOD17731.1"/>
    </source>
</evidence>
<evidence type="ECO:0000256" key="2">
    <source>
        <dbReference type="PIRSR" id="PIRSR640198-2"/>
    </source>
</evidence>
<dbReference type="PANTHER" id="PTHR13504">
    <property type="entry name" value="FIDO DOMAIN-CONTAINING PROTEIN DDB_G0283145"/>
    <property type="match status" value="1"/>
</dbReference>
<keyword evidence="5" id="KW-1185">Reference proteome</keyword>
<dbReference type="Gene3D" id="1.10.3290.10">
    <property type="entry name" value="Fido-like domain"/>
    <property type="match status" value="1"/>
</dbReference>
<dbReference type="InterPro" id="IPR036597">
    <property type="entry name" value="Fido-like_dom_sf"/>
</dbReference>
<evidence type="ECO:0000259" key="3">
    <source>
        <dbReference type="PROSITE" id="PS51459"/>
    </source>
</evidence>
<accession>A0A286A7C6</accession>
<keyword evidence="2" id="KW-0067">ATP-binding</keyword>
<dbReference type="AlphaFoldDB" id="A0A286A7C6"/>
<dbReference type="OrthoDB" id="9813719at2"/>
<feature type="active site" evidence="1">
    <location>
        <position position="396"/>
    </location>
</feature>
<gene>
    <name evidence="4" type="ORF">SAMN06297358_2659</name>
</gene>
<dbReference type="GO" id="GO:0005524">
    <property type="term" value="F:ATP binding"/>
    <property type="evidence" value="ECO:0007669"/>
    <property type="project" value="UniProtKB-KW"/>
</dbReference>
<dbReference type="InterPro" id="IPR040198">
    <property type="entry name" value="Fido_containing"/>
</dbReference>